<evidence type="ECO:0000256" key="2">
    <source>
        <dbReference type="ARBA" id="ARBA00010617"/>
    </source>
</evidence>
<sequence length="494" mass="55764">MAQKLQSGAIDRLSEFLLPGNLLWTCDPVIIKQLFTLPNVQVPVKMLKLYDIWGPTIGSVEGEEWKTHRKVVTYGLNPSTQLSVWKESIHQTRTLIDRWADDGSVLTVAKYWTSRLALHVIASIFFDMKLDWREYTAQDKASNLLSECGCRISFESALFTVLARMGLIFMVPRFLLRTLPFKACQEAHIALTDWTKYMQNLRQKAAEKIDRLATKKGKTILESIVLAGTPTSSSPNTRPLSEESMLGNIWFTLMAGHETAGNTLAFALLLLAIYPEHQLAIQKQLDAQLGSRPSDEWSMEQDFPALQKGHLGAVLKEVLRTYNVIQFFFRLVAAATTMVDSSGQKHDVPTNTLCALNYAAAFQNPATWAPKNVSEARRAELHHSPAIDFDPSRWLDESVKDEDLIFFPFGNGPRKCPGMPFAQVEMVAVLATLFKECSLELMVTEDLVQTCNGDRNMAWEKTRDEAIRRMKDDVGANLTIQMLKELPILLLKRK</sequence>
<dbReference type="AlphaFoldDB" id="A0A1Y1ZEL4"/>
<keyword evidence="4 5" id="KW-0408">Iron</keyword>
<proteinExistence type="inferred from homology"/>
<keyword evidence="6" id="KW-0503">Monooxygenase</keyword>
<dbReference type="OrthoDB" id="1470350at2759"/>
<evidence type="ECO:0000256" key="3">
    <source>
        <dbReference type="ARBA" id="ARBA00022723"/>
    </source>
</evidence>
<comment type="caution">
    <text evidence="7">The sequence shown here is derived from an EMBL/GenBank/DDBJ whole genome shotgun (WGS) entry which is preliminary data.</text>
</comment>
<dbReference type="PRINTS" id="PR00463">
    <property type="entry name" value="EP450I"/>
</dbReference>
<dbReference type="EMBL" id="MCFA01000098">
    <property type="protein sequence ID" value="ORY08614.1"/>
    <property type="molecule type" value="Genomic_DNA"/>
</dbReference>
<dbReference type="GO" id="GO:0005506">
    <property type="term" value="F:iron ion binding"/>
    <property type="evidence" value="ECO:0007669"/>
    <property type="project" value="InterPro"/>
</dbReference>
<evidence type="ECO:0000313" key="7">
    <source>
        <dbReference type="EMBL" id="ORY08614.1"/>
    </source>
</evidence>
<keyword evidence="3 5" id="KW-0479">Metal-binding</keyword>
<evidence type="ECO:0000256" key="6">
    <source>
        <dbReference type="RuleBase" id="RU000461"/>
    </source>
</evidence>
<evidence type="ECO:0000256" key="5">
    <source>
        <dbReference type="PIRSR" id="PIRSR602401-1"/>
    </source>
</evidence>
<evidence type="ECO:0000313" key="8">
    <source>
        <dbReference type="Proteomes" id="UP000193144"/>
    </source>
</evidence>
<evidence type="ECO:0000256" key="4">
    <source>
        <dbReference type="ARBA" id="ARBA00023004"/>
    </source>
</evidence>
<keyword evidence="5 6" id="KW-0349">Heme</keyword>
<dbReference type="Pfam" id="PF00067">
    <property type="entry name" value="p450"/>
    <property type="match status" value="1"/>
</dbReference>
<reference evidence="7 8" key="1">
    <citation type="submission" date="2016-07" db="EMBL/GenBank/DDBJ databases">
        <title>Pervasive Adenine N6-methylation of Active Genes in Fungi.</title>
        <authorList>
            <consortium name="DOE Joint Genome Institute"/>
            <person name="Mondo S.J."/>
            <person name="Dannebaum R.O."/>
            <person name="Kuo R.C."/>
            <person name="Labutti K."/>
            <person name="Haridas S."/>
            <person name="Kuo A."/>
            <person name="Salamov A."/>
            <person name="Ahrendt S.R."/>
            <person name="Lipzen A."/>
            <person name="Sullivan W."/>
            <person name="Andreopoulos W.B."/>
            <person name="Clum A."/>
            <person name="Lindquist E."/>
            <person name="Daum C."/>
            <person name="Ramamoorthy G.K."/>
            <person name="Gryganskyi A."/>
            <person name="Culley D."/>
            <person name="Magnuson J.K."/>
            <person name="James T.Y."/>
            <person name="O'Malley M.A."/>
            <person name="Stajich J.E."/>
            <person name="Spatafora J.W."/>
            <person name="Visel A."/>
            <person name="Grigoriev I.V."/>
        </authorList>
    </citation>
    <scope>NUCLEOTIDE SEQUENCE [LARGE SCALE GENOMIC DNA]</scope>
    <source>
        <strain evidence="7 8">CBS 115471</strain>
    </source>
</reference>
<dbReference type="PROSITE" id="PS00086">
    <property type="entry name" value="CYTOCHROME_P450"/>
    <property type="match status" value="1"/>
</dbReference>
<dbReference type="GO" id="GO:0004497">
    <property type="term" value="F:monooxygenase activity"/>
    <property type="evidence" value="ECO:0007669"/>
    <property type="project" value="UniProtKB-KW"/>
</dbReference>
<comment type="cofactor">
    <cofactor evidence="1 5">
        <name>heme</name>
        <dbReference type="ChEBI" id="CHEBI:30413"/>
    </cofactor>
</comment>
<organism evidence="7 8">
    <name type="scientific">Clohesyomyces aquaticus</name>
    <dbReference type="NCBI Taxonomy" id="1231657"/>
    <lineage>
        <taxon>Eukaryota</taxon>
        <taxon>Fungi</taxon>
        <taxon>Dikarya</taxon>
        <taxon>Ascomycota</taxon>
        <taxon>Pezizomycotina</taxon>
        <taxon>Dothideomycetes</taxon>
        <taxon>Pleosporomycetidae</taxon>
        <taxon>Pleosporales</taxon>
        <taxon>Lindgomycetaceae</taxon>
        <taxon>Clohesyomyces</taxon>
    </lineage>
</organism>
<gene>
    <name evidence="7" type="ORF">BCR34DRAFT_626172</name>
</gene>
<dbReference type="Gene3D" id="1.10.630.10">
    <property type="entry name" value="Cytochrome P450"/>
    <property type="match status" value="1"/>
</dbReference>
<keyword evidence="6" id="KW-0560">Oxidoreductase</keyword>
<protein>
    <submittedName>
        <fullName evidence="7">Cytochrome P450</fullName>
    </submittedName>
</protein>
<dbReference type="InterPro" id="IPR001128">
    <property type="entry name" value="Cyt_P450"/>
</dbReference>
<evidence type="ECO:0000256" key="1">
    <source>
        <dbReference type="ARBA" id="ARBA00001971"/>
    </source>
</evidence>
<dbReference type="InterPro" id="IPR050121">
    <property type="entry name" value="Cytochrome_P450_monoxygenase"/>
</dbReference>
<feature type="binding site" description="axial binding residue" evidence="5">
    <location>
        <position position="416"/>
    </location>
    <ligand>
        <name>heme</name>
        <dbReference type="ChEBI" id="CHEBI:30413"/>
    </ligand>
    <ligandPart>
        <name>Fe</name>
        <dbReference type="ChEBI" id="CHEBI:18248"/>
    </ligandPart>
</feature>
<keyword evidence="8" id="KW-1185">Reference proteome</keyword>
<dbReference type="InterPro" id="IPR002401">
    <property type="entry name" value="Cyt_P450_E_grp-I"/>
</dbReference>
<name>A0A1Y1ZEL4_9PLEO</name>
<dbReference type="PANTHER" id="PTHR24305:SF166">
    <property type="entry name" value="CYTOCHROME P450 12A4, MITOCHONDRIAL-RELATED"/>
    <property type="match status" value="1"/>
</dbReference>
<dbReference type="PANTHER" id="PTHR24305">
    <property type="entry name" value="CYTOCHROME P450"/>
    <property type="match status" value="1"/>
</dbReference>
<dbReference type="Proteomes" id="UP000193144">
    <property type="component" value="Unassembled WGS sequence"/>
</dbReference>
<dbReference type="GO" id="GO:0016705">
    <property type="term" value="F:oxidoreductase activity, acting on paired donors, with incorporation or reduction of molecular oxygen"/>
    <property type="evidence" value="ECO:0007669"/>
    <property type="project" value="InterPro"/>
</dbReference>
<comment type="similarity">
    <text evidence="2 6">Belongs to the cytochrome P450 family.</text>
</comment>
<dbReference type="PRINTS" id="PR00385">
    <property type="entry name" value="P450"/>
</dbReference>
<dbReference type="STRING" id="1231657.A0A1Y1ZEL4"/>
<dbReference type="SUPFAM" id="SSF48264">
    <property type="entry name" value="Cytochrome P450"/>
    <property type="match status" value="1"/>
</dbReference>
<dbReference type="GO" id="GO:0020037">
    <property type="term" value="F:heme binding"/>
    <property type="evidence" value="ECO:0007669"/>
    <property type="project" value="InterPro"/>
</dbReference>
<dbReference type="InterPro" id="IPR036396">
    <property type="entry name" value="Cyt_P450_sf"/>
</dbReference>
<accession>A0A1Y1ZEL4</accession>
<dbReference type="InterPro" id="IPR017972">
    <property type="entry name" value="Cyt_P450_CS"/>
</dbReference>